<protein>
    <recommendedName>
        <fullName evidence="4 13">Threonylcarbamoyl-AMP synthase</fullName>
        <shortName evidence="13">TC-AMP synthase</shortName>
        <ecNumber evidence="3 13">2.7.7.87</ecNumber>
    </recommendedName>
    <alternativeName>
        <fullName evidence="11 13">L-threonylcarbamoyladenylate synthase</fullName>
    </alternativeName>
</protein>
<evidence type="ECO:0000256" key="2">
    <source>
        <dbReference type="ARBA" id="ARBA00007663"/>
    </source>
</evidence>
<evidence type="ECO:0000256" key="3">
    <source>
        <dbReference type="ARBA" id="ARBA00012584"/>
    </source>
</evidence>
<feature type="binding site" evidence="14">
    <location>
        <position position="54"/>
    </location>
    <ligand>
        <name>ATP</name>
        <dbReference type="ChEBI" id="CHEBI:30616"/>
    </ligand>
</feature>
<dbReference type="NCBIfam" id="TIGR00057">
    <property type="entry name" value="L-threonylcarbamoyladenylate synthase"/>
    <property type="match status" value="1"/>
</dbReference>
<feature type="binding site" evidence="14">
    <location>
        <position position="192"/>
    </location>
    <ligand>
        <name>ATP</name>
        <dbReference type="ChEBI" id="CHEBI:30616"/>
    </ligand>
</feature>
<dbReference type="Pfam" id="PF03481">
    <property type="entry name" value="Sua5_C"/>
    <property type="match status" value="1"/>
</dbReference>
<comment type="catalytic activity">
    <reaction evidence="12 13">
        <text>L-threonine + hydrogencarbonate + ATP = L-threonylcarbamoyladenylate + diphosphate + H2O</text>
        <dbReference type="Rhea" id="RHEA:36407"/>
        <dbReference type="ChEBI" id="CHEBI:15377"/>
        <dbReference type="ChEBI" id="CHEBI:17544"/>
        <dbReference type="ChEBI" id="CHEBI:30616"/>
        <dbReference type="ChEBI" id="CHEBI:33019"/>
        <dbReference type="ChEBI" id="CHEBI:57926"/>
        <dbReference type="ChEBI" id="CHEBI:73682"/>
        <dbReference type="EC" id="2.7.7.87"/>
    </reaction>
</comment>
<dbReference type="GO" id="GO:0008033">
    <property type="term" value="P:tRNA processing"/>
    <property type="evidence" value="ECO:0007669"/>
    <property type="project" value="UniProtKB-KW"/>
</dbReference>
<comment type="subcellular location">
    <subcellularLocation>
        <location evidence="1 13">Cytoplasm</location>
    </subcellularLocation>
</comment>
<dbReference type="GO" id="GO:0005524">
    <property type="term" value="F:ATP binding"/>
    <property type="evidence" value="ECO:0007669"/>
    <property type="project" value="UniProtKB-UniRule"/>
</dbReference>
<evidence type="ECO:0000256" key="14">
    <source>
        <dbReference type="PIRSR" id="PIRSR004930-1"/>
    </source>
</evidence>
<feature type="binding site" evidence="14">
    <location>
        <position position="58"/>
    </location>
    <ligand>
        <name>ATP</name>
        <dbReference type="ChEBI" id="CHEBI:30616"/>
    </ligand>
</feature>
<evidence type="ECO:0000256" key="6">
    <source>
        <dbReference type="ARBA" id="ARBA00022679"/>
    </source>
</evidence>
<dbReference type="EnsemblBacteria" id="ABC21249">
    <property type="protein sequence ID" value="ABC21249"/>
    <property type="gene ID" value="Rru_A0444"/>
</dbReference>
<dbReference type="InterPro" id="IPR006070">
    <property type="entry name" value="Sua5-like_dom"/>
</dbReference>
<feature type="region of interest" description="Disordered" evidence="15">
    <location>
        <begin position="209"/>
        <end position="228"/>
    </location>
</feature>
<sequence length="322" mass="32542">MTSPLPPEGAALAQAARILAAGGLVAFPTETVYGLGANALDDTAVASIYAAKGRPSFNPLIVHLPDLDAARAHVAVDGRAERLAAAFWPGPLTLVLPRRAGCRLSLLVSAGLDTAAIRCPDHPLALELLRACALPLAAPSANPSGAVSPTTAAHVREGLGGRVDLVLDGGACGVGLESTVLDLSTPRALLLRPGAISRAMLAEVLGEPVDRPSATPSDPTAPRSPGQLLSHYAPTARVRLNASAIGPGEVLLGFGPVAGATLSLSPSGDLREAAANLFSMLRALDADHPATIAVSPIPETDPGDGLAAAINDRLRRAAAPRG</sequence>
<feature type="binding site" evidence="14">
    <location>
        <position position="138"/>
    </location>
    <ligand>
        <name>L-threonine</name>
        <dbReference type="ChEBI" id="CHEBI:57926"/>
    </ligand>
</feature>
<dbReference type="GO" id="GO:0000049">
    <property type="term" value="F:tRNA binding"/>
    <property type="evidence" value="ECO:0007669"/>
    <property type="project" value="TreeGrafter"/>
</dbReference>
<dbReference type="PANTHER" id="PTHR17490:SF16">
    <property type="entry name" value="THREONYLCARBAMOYL-AMP SYNTHASE"/>
    <property type="match status" value="1"/>
</dbReference>
<feature type="binding site" evidence="14">
    <location>
        <position position="140"/>
    </location>
    <ligand>
        <name>ATP</name>
        <dbReference type="ChEBI" id="CHEBI:30616"/>
    </ligand>
</feature>
<dbReference type="Gene3D" id="3.40.50.11030">
    <property type="entry name" value="Threonylcarbamoyl-AMP synthase, C-terminal domain"/>
    <property type="match status" value="1"/>
</dbReference>
<dbReference type="SUPFAM" id="SSF55821">
    <property type="entry name" value="YrdC/RibB"/>
    <property type="match status" value="1"/>
</dbReference>
<comment type="function">
    <text evidence="13">Required for the formation of a threonylcarbamoyl group on adenosine at position 37 (t(6)A37) in tRNAs that read codons beginning with adenine.</text>
</comment>
<feature type="binding site" evidence="14">
    <location>
        <position position="31"/>
    </location>
    <ligand>
        <name>L-threonine</name>
        <dbReference type="ChEBI" id="CHEBI:57926"/>
    </ligand>
</feature>
<dbReference type="PROSITE" id="PS51163">
    <property type="entry name" value="YRDC"/>
    <property type="match status" value="1"/>
</dbReference>
<evidence type="ECO:0000256" key="5">
    <source>
        <dbReference type="ARBA" id="ARBA00022490"/>
    </source>
</evidence>
<dbReference type="HOGENOM" id="CLU_031397_0_2_5"/>
<evidence type="ECO:0000256" key="13">
    <source>
        <dbReference type="PIRNR" id="PIRNR004930"/>
    </source>
</evidence>
<feature type="binding site" evidence="14">
    <location>
        <position position="178"/>
    </location>
    <ligand>
        <name>L-threonine</name>
        <dbReference type="ChEBI" id="CHEBI:57926"/>
    </ligand>
</feature>
<dbReference type="PhylomeDB" id="Q2RX96"/>
<dbReference type="eggNOG" id="COG0009">
    <property type="taxonomic scope" value="Bacteria"/>
</dbReference>
<keyword evidence="8 13" id="KW-0548">Nucleotidyltransferase</keyword>
<feature type="binding site" evidence="14">
    <location>
        <position position="148"/>
    </location>
    <ligand>
        <name>ATP</name>
        <dbReference type="ChEBI" id="CHEBI:30616"/>
    </ligand>
</feature>
<keyword evidence="5 13" id="KW-0963">Cytoplasm</keyword>
<evidence type="ECO:0000256" key="12">
    <source>
        <dbReference type="ARBA" id="ARBA00048366"/>
    </source>
</evidence>
<dbReference type="PATRIC" id="fig|269796.9.peg.500"/>
<evidence type="ECO:0000313" key="18">
    <source>
        <dbReference type="Proteomes" id="UP000001929"/>
    </source>
</evidence>
<reference evidence="17 18" key="1">
    <citation type="journal article" date="2011" name="Stand. Genomic Sci.">
        <title>Complete genome sequence of Rhodospirillum rubrum type strain (S1).</title>
        <authorList>
            <person name="Munk A.C."/>
            <person name="Copeland A."/>
            <person name="Lucas S."/>
            <person name="Lapidus A."/>
            <person name="Del Rio T.G."/>
            <person name="Barry K."/>
            <person name="Detter J.C."/>
            <person name="Hammon N."/>
            <person name="Israni S."/>
            <person name="Pitluck S."/>
            <person name="Brettin T."/>
            <person name="Bruce D."/>
            <person name="Han C."/>
            <person name="Tapia R."/>
            <person name="Gilna P."/>
            <person name="Schmutz J."/>
            <person name="Larimer F."/>
            <person name="Land M."/>
            <person name="Kyrpides N.C."/>
            <person name="Mavromatis K."/>
            <person name="Richardson P."/>
            <person name="Rohde M."/>
            <person name="Goker M."/>
            <person name="Klenk H.P."/>
            <person name="Zhang Y."/>
            <person name="Roberts G.P."/>
            <person name="Reslewic S."/>
            <person name="Schwartz D.C."/>
        </authorList>
    </citation>
    <scope>NUCLEOTIDE SEQUENCE [LARGE SCALE GENOMIC DNA]</scope>
    <source>
        <strain evidence="18">ATCC 11170 / ATH 1.1.1 / DSM 467 / LMG 4362 / NCIMB 8255 / S1</strain>
    </source>
</reference>
<evidence type="ECO:0000259" key="16">
    <source>
        <dbReference type="PROSITE" id="PS51163"/>
    </source>
</evidence>
<evidence type="ECO:0000256" key="9">
    <source>
        <dbReference type="ARBA" id="ARBA00022741"/>
    </source>
</evidence>
<dbReference type="Pfam" id="PF01300">
    <property type="entry name" value="Sua5_yciO_yrdC"/>
    <property type="match status" value="1"/>
</dbReference>
<evidence type="ECO:0000256" key="11">
    <source>
        <dbReference type="ARBA" id="ARBA00029774"/>
    </source>
</evidence>
<accession>Q2RX96</accession>
<dbReference type="EC" id="2.7.7.87" evidence="3 13"/>
<dbReference type="KEGG" id="rru:Rru_A0444"/>
<keyword evidence="7 13" id="KW-0819">tRNA processing</keyword>
<evidence type="ECO:0000256" key="10">
    <source>
        <dbReference type="ARBA" id="ARBA00022840"/>
    </source>
</evidence>
<feature type="domain" description="YrdC-like" evidence="16">
    <location>
        <begin position="9"/>
        <end position="196"/>
    </location>
</feature>
<feature type="binding site" evidence="14">
    <location>
        <position position="114"/>
    </location>
    <ligand>
        <name>ATP</name>
        <dbReference type="ChEBI" id="CHEBI:30616"/>
    </ligand>
</feature>
<dbReference type="GO" id="GO:0006450">
    <property type="term" value="P:regulation of translational fidelity"/>
    <property type="evidence" value="ECO:0007669"/>
    <property type="project" value="TreeGrafter"/>
</dbReference>
<dbReference type="Gene3D" id="3.90.870.10">
    <property type="entry name" value="DHBP synthase"/>
    <property type="match status" value="1"/>
</dbReference>
<dbReference type="PIRSF" id="PIRSF004930">
    <property type="entry name" value="Tln_factor_SUA5"/>
    <property type="match status" value="1"/>
</dbReference>
<dbReference type="InterPro" id="IPR005145">
    <property type="entry name" value="Sua5_C"/>
</dbReference>
<dbReference type="InterPro" id="IPR017945">
    <property type="entry name" value="DHBP_synth_RibB-like_a/b_dom"/>
</dbReference>
<keyword evidence="18" id="KW-1185">Reference proteome</keyword>
<keyword evidence="10 13" id="KW-0067">ATP-binding</keyword>
<comment type="similarity">
    <text evidence="2 13">Belongs to the SUA5 family.</text>
</comment>
<evidence type="ECO:0000256" key="1">
    <source>
        <dbReference type="ARBA" id="ARBA00004496"/>
    </source>
</evidence>
<dbReference type="InterPro" id="IPR038385">
    <property type="entry name" value="Sua5/YwlC_C"/>
</dbReference>
<feature type="binding site" evidence="14">
    <location>
        <position position="63"/>
    </location>
    <ligand>
        <name>ATP</name>
        <dbReference type="ChEBI" id="CHEBI:30616"/>
    </ligand>
</feature>
<dbReference type="GO" id="GO:0061710">
    <property type="term" value="F:L-threonylcarbamoyladenylate synthase"/>
    <property type="evidence" value="ECO:0007669"/>
    <property type="project" value="UniProtKB-EC"/>
</dbReference>
<evidence type="ECO:0000256" key="15">
    <source>
        <dbReference type="SAM" id="MobiDB-lite"/>
    </source>
</evidence>
<evidence type="ECO:0000256" key="7">
    <source>
        <dbReference type="ARBA" id="ARBA00022694"/>
    </source>
</evidence>
<dbReference type="InterPro" id="IPR050156">
    <property type="entry name" value="TC-AMP_synthase_SUA5"/>
</dbReference>
<keyword evidence="9 13" id="KW-0547">Nucleotide-binding</keyword>
<dbReference type="STRING" id="269796.Rru_A0444"/>
<name>Q2RX96_RHORT</name>
<dbReference type="FunFam" id="3.90.870.10:FF:000009">
    <property type="entry name" value="Threonylcarbamoyl-AMP synthase, putative"/>
    <property type="match status" value="1"/>
</dbReference>
<organism evidence="17 18">
    <name type="scientific">Rhodospirillum rubrum (strain ATCC 11170 / ATH 1.1.1 / DSM 467 / LMG 4362 / NCIMB 8255 / S1)</name>
    <dbReference type="NCBI Taxonomy" id="269796"/>
    <lineage>
        <taxon>Bacteria</taxon>
        <taxon>Pseudomonadati</taxon>
        <taxon>Pseudomonadota</taxon>
        <taxon>Alphaproteobacteria</taxon>
        <taxon>Rhodospirillales</taxon>
        <taxon>Rhodospirillaceae</taxon>
        <taxon>Rhodospirillum</taxon>
    </lineage>
</organism>
<dbReference type="InterPro" id="IPR010923">
    <property type="entry name" value="T(6)A37_SUA5"/>
</dbReference>
<feature type="binding site" evidence="14">
    <location>
        <position position="232"/>
    </location>
    <ligand>
        <name>ATP</name>
        <dbReference type="ChEBI" id="CHEBI:30616"/>
    </ligand>
</feature>
<dbReference type="AlphaFoldDB" id="Q2RX96"/>
<dbReference type="PANTHER" id="PTHR17490">
    <property type="entry name" value="SUA5"/>
    <property type="match status" value="1"/>
</dbReference>
<proteinExistence type="inferred from homology"/>
<feature type="binding site" evidence="14">
    <location>
        <position position="118"/>
    </location>
    <ligand>
        <name>ATP</name>
        <dbReference type="ChEBI" id="CHEBI:30616"/>
    </ligand>
</feature>
<dbReference type="GO" id="GO:0005737">
    <property type="term" value="C:cytoplasm"/>
    <property type="evidence" value="ECO:0007669"/>
    <property type="project" value="UniProtKB-SubCell"/>
</dbReference>
<dbReference type="EMBL" id="CP000230">
    <property type="protein sequence ID" value="ABC21249.1"/>
    <property type="molecule type" value="Genomic_DNA"/>
</dbReference>
<dbReference type="GO" id="GO:0003725">
    <property type="term" value="F:double-stranded RNA binding"/>
    <property type="evidence" value="ECO:0007669"/>
    <property type="project" value="UniProtKB-UniRule"/>
</dbReference>
<dbReference type="RefSeq" id="WP_011388203.1">
    <property type="nucleotide sequence ID" value="NC_007643.1"/>
</dbReference>
<keyword evidence="6 13" id="KW-0808">Transferase</keyword>
<evidence type="ECO:0000313" key="17">
    <source>
        <dbReference type="EMBL" id="ABC21249.1"/>
    </source>
</evidence>
<gene>
    <name evidence="17" type="ordered locus">Rru_A0444</name>
</gene>
<evidence type="ECO:0000256" key="8">
    <source>
        <dbReference type="ARBA" id="ARBA00022695"/>
    </source>
</evidence>
<evidence type="ECO:0000256" key="4">
    <source>
        <dbReference type="ARBA" id="ARBA00015492"/>
    </source>
</evidence>
<dbReference type="Proteomes" id="UP000001929">
    <property type="component" value="Chromosome"/>
</dbReference>